<dbReference type="EMBL" id="JAAOZC010000002">
    <property type="protein sequence ID" value="NIJ07623.1"/>
    <property type="molecule type" value="Genomic_DNA"/>
</dbReference>
<dbReference type="Proteomes" id="UP000727456">
    <property type="component" value="Unassembled WGS sequence"/>
</dbReference>
<sequence>MAVGYEYEADRMPARLWIVPIATTALGSAVALTPIVVQVPVVPPFGLLVALAWRLLRPEMWGAWMALPLGLIDDLIGGAPLGTAMTLWTIAFLAIEIAEQRVVWRDVWLSWRLAIGAIAFCVIGAWGLAFLAGGAGPIWLIVPQLLLSILCFPGVMRLVAVMDRWRLGERAANSR</sequence>
<keyword evidence="1" id="KW-1133">Transmembrane helix</keyword>
<accession>A0ABX0TRB6</accession>
<feature type="transmembrane region" description="Helical" evidence="1">
    <location>
        <begin position="14"/>
        <end position="32"/>
    </location>
</feature>
<keyword evidence="3" id="KW-1185">Reference proteome</keyword>
<reference evidence="2 3" key="1">
    <citation type="submission" date="2020-03" db="EMBL/GenBank/DDBJ databases">
        <title>Genomic Encyclopedia of Type Strains, Phase III (KMG-III): the genomes of soil and plant-associated and newly described type strains.</title>
        <authorList>
            <person name="Whitman W."/>
        </authorList>
    </citation>
    <scope>NUCLEOTIDE SEQUENCE [LARGE SCALE GENOMIC DNA]</scope>
    <source>
        <strain evidence="2 3">CECT 8804</strain>
    </source>
</reference>
<keyword evidence="1" id="KW-0812">Transmembrane</keyword>
<evidence type="ECO:0000313" key="3">
    <source>
        <dbReference type="Proteomes" id="UP000727456"/>
    </source>
</evidence>
<feature type="transmembrane region" description="Helical" evidence="1">
    <location>
        <begin position="109"/>
        <end position="132"/>
    </location>
</feature>
<feature type="transmembrane region" description="Helical" evidence="1">
    <location>
        <begin position="138"/>
        <end position="160"/>
    </location>
</feature>
<gene>
    <name evidence="2" type="ORF">FHS31_001219</name>
</gene>
<proteinExistence type="predicted"/>
<organism evidence="2 3">
    <name type="scientific">Sphingomonas vulcanisoli</name>
    <dbReference type="NCBI Taxonomy" id="1658060"/>
    <lineage>
        <taxon>Bacteria</taxon>
        <taxon>Pseudomonadati</taxon>
        <taxon>Pseudomonadota</taxon>
        <taxon>Alphaproteobacteria</taxon>
        <taxon>Sphingomonadales</taxon>
        <taxon>Sphingomonadaceae</taxon>
        <taxon>Sphingomonas</taxon>
    </lineage>
</organism>
<feature type="transmembrane region" description="Helical" evidence="1">
    <location>
        <begin position="76"/>
        <end position="97"/>
    </location>
</feature>
<feature type="transmembrane region" description="Helical" evidence="1">
    <location>
        <begin position="39"/>
        <end position="56"/>
    </location>
</feature>
<name>A0ABX0TRB6_9SPHN</name>
<protein>
    <submittedName>
        <fullName evidence="2">Rod shape-determining protein MreD</fullName>
    </submittedName>
</protein>
<evidence type="ECO:0000313" key="2">
    <source>
        <dbReference type="EMBL" id="NIJ07623.1"/>
    </source>
</evidence>
<evidence type="ECO:0000256" key="1">
    <source>
        <dbReference type="SAM" id="Phobius"/>
    </source>
</evidence>
<comment type="caution">
    <text evidence="2">The sequence shown here is derived from an EMBL/GenBank/DDBJ whole genome shotgun (WGS) entry which is preliminary data.</text>
</comment>
<dbReference type="RefSeq" id="WP_167072471.1">
    <property type="nucleotide sequence ID" value="NZ_JAAOZC010000002.1"/>
</dbReference>
<keyword evidence="1" id="KW-0472">Membrane</keyword>